<name>A0A4Q7IMW0_9GAMM</name>
<organism evidence="2 3">
    <name type="scientific">Pseudoalteromonas phenolica</name>
    <dbReference type="NCBI Taxonomy" id="161398"/>
    <lineage>
        <taxon>Bacteria</taxon>
        <taxon>Pseudomonadati</taxon>
        <taxon>Pseudomonadota</taxon>
        <taxon>Gammaproteobacteria</taxon>
        <taxon>Alteromonadales</taxon>
        <taxon>Pseudoalteromonadaceae</taxon>
        <taxon>Pseudoalteromonas</taxon>
    </lineage>
</organism>
<dbReference type="Pfam" id="PF12146">
    <property type="entry name" value="Hydrolase_4"/>
    <property type="match status" value="1"/>
</dbReference>
<dbReference type="InterPro" id="IPR051044">
    <property type="entry name" value="MAG_DAG_Lipase"/>
</dbReference>
<dbReference type="AlphaFoldDB" id="A0A4Q7IMW0"/>
<dbReference type="Proteomes" id="UP000291338">
    <property type="component" value="Unassembled WGS sequence"/>
</dbReference>
<dbReference type="GO" id="GO:0016787">
    <property type="term" value="F:hydrolase activity"/>
    <property type="evidence" value="ECO:0007669"/>
    <property type="project" value="UniProtKB-KW"/>
</dbReference>
<sequence length="287" mass="32131">MKFNYFHSKQTRFGIHTVTRALSSGITRVSPKISLSLGKKLLLNPFGKRHYEFQRLQPDQTHHLDTSLGKAHISIFGNSNKLVIVSHGWADNSSGFEAIISNLQSLGYSVAAIDHVAHGKASGKHTHLLNFIETLTTTIQYFEANEHQIEAIVAHSMGAVATLNLPAELLKNKKLVLIATPINFFELMFEKVDKAGISKKLLTHVLESIGLQFGRHWQSLCLSQHLDKLSDNAYFIHDQEDKYACYDAVSRYLEAQKSNLFTTQGLGHRRLLGDTKVIAHISQVMTS</sequence>
<accession>A0A4Q7IMW0</accession>
<reference evidence="2 3" key="1">
    <citation type="submission" date="2018-01" db="EMBL/GenBank/DDBJ databases">
        <title>Co-occurrence of chitin degradation, pigmentation and bioactivity in marine Pseudoalteromonas.</title>
        <authorList>
            <person name="Paulsen S."/>
            <person name="Gram L."/>
            <person name="Machado H."/>
        </authorList>
    </citation>
    <scope>NUCLEOTIDE SEQUENCE [LARGE SCALE GENOMIC DNA]</scope>
    <source>
        <strain evidence="2 3">S3898</strain>
    </source>
</reference>
<dbReference type="Gene3D" id="3.40.50.1820">
    <property type="entry name" value="alpha/beta hydrolase"/>
    <property type="match status" value="1"/>
</dbReference>
<dbReference type="SUPFAM" id="SSF53474">
    <property type="entry name" value="alpha/beta-Hydrolases"/>
    <property type="match status" value="1"/>
</dbReference>
<protein>
    <submittedName>
        <fullName evidence="2">Alpha/beta hydrolase</fullName>
    </submittedName>
</protein>
<proteinExistence type="predicted"/>
<dbReference type="PANTHER" id="PTHR11614">
    <property type="entry name" value="PHOSPHOLIPASE-RELATED"/>
    <property type="match status" value="1"/>
</dbReference>
<evidence type="ECO:0000313" key="3">
    <source>
        <dbReference type="Proteomes" id="UP000291338"/>
    </source>
</evidence>
<comment type="caution">
    <text evidence="2">The sequence shown here is derived from an EMBL/GenBank/DDBJ whole genome shotgun (WGS) entry which is preliminary data.</text>
</comment>
<gene>
    <name evidence="2" type="ORF">C1E23_10655</name>
</gene>
<keyword evidence="2" id="KW-0378">Hydrolase</keyword>
<evidence type="ECO:0000313" key="2">
    <source>
        <dbReference type="EMBL" id="RZQ53082.1"/>
    </source>
</evidence>
<feature type="domain" description="Serine aminopeptidase S33" evidence="1">
    <location>
        <begin position="79"/>
        <end position="211"/>
    </location>
</feature>
<dbReference type="EMBL" id="PPSX01000036">
    <property type="protein sequence ID" value="RZQ53082.1"/>
    <property type="molecule type" value="Genomic_DNA"/>
</dbReference>
<dbReference type="RefSeq" id="WP_130255545.1">
    <property type="nucleotide sequence ID" value="NZ_PPSX01000036.1"/>
</dbReference>
<dbReference type="InterPro" id="IPR029058">
    <property type="entry name" value="AB_hydrolase_fold"/>
</dbReference>
<dbReference type="InterPro" id="IPR022742">
    <property type="entry name" value="Hydrolase_4"/>
</dbReference>
<evidence type="ECO:0000259" key="1">
    <source>
        <dbReference type="Pfam" id="PF12146"/>
    </source>
</evidence>